<feature type="coiled-coil region" evidence="8">
    <location>
        <begin position="304"/>
        <end position="331"/>
    </location>
</feature>
<evidence type="ECO:0000313" key="10">
    <source>
        <dbReference type="EMBL" id="TCJ98419.1"/>
    </source>
</evidence>
<keyword evidence="9" id="KW-0732">Signal</keyword>
<name>A0A4R1FXI7_9PAST</name>
<dbReference type="InterPro" id="IPR003423">
    <property type="entry name" value="OMP_efflux"/>
</dbReference>
<dbReference type="Pfam" id="PF02321">
    <property type="entry name" value="OEP"/>
    <property type="match status" value="2"/>
</dbReference>
<evidence type="ECO:0000256" key="3">
    <source>
        <dbReference type="ARBA" id="ARBA00022448"/>
    </source>
</evidence>
<dbReference type="SUPFAM" id="SSF56954">
    <property type="entry name" value="Outer membrane efflux proteins (OEP)"/>
    <property type="match status" value="1"/>
</dbReference>
<comment type="similarity">
    <text evidence="2">Belongs to the outer membrane factor (OMF) (TC 1.B.17) family.</text>
</comment>
<keyword evidence="6" id="KW-0472">Membrane</keyword>
<comment type="caution">
    <text evidence="10">The sequence shown here is derived from an EMBL/GenBank/DDBJ whole genome shotgun (WGS) entry which is preliminary data.</text>
</comment>
<evidence type="ECO:0000256" key="2">
    <source>
        <dbReference type="ARBA" id="ARBA00007613"/>
    </source>
</evidence>
<accession>A0A4R1FXI7</accession>
<organism evidence="10 11">
    <name type="scientific">Volucribacter psittacicida</name>
    <dbReference type="NCBI Taxonomy" id="203482"/>
    <lineage>
        <taxon>Bacteria</taxon>
        <taxon>Pseudomonadati</taxon>
        <taxon>Pseudomonadota</taxon>
        <taxon>Gammaproteobacteria</taxon>
        <taxon>Pasteurellales</taxon>
        <taxon>Pasteurellaceae</taxon>
        <taxon>Volucribacter</taxon>
    </lineage>
</organism>
<dbReference type="Gene3D" id="1.20.1600.10">
    <property type="entry name" value="Outer membrane efflux proteins (OEP)"/>
    <property type="match status" value="1"/>
</dbReference>
<dbReference type="GO" id="GO:1990281">
    <property type="term" value="C:efflux pump complex"/>
    <property type="evidence" value="ECO:0007669"/>
    <property type="project" value="TreeGrafter"/>
</dbReference>
<dbReference type="AlphaFoldDB" id="A0A4R1FXI7"/>
<evidence type="ECO:0000256" key="9">
    <source>
        <dbReference type="SAM" id="SignalP"/>
    </source>
</evidence>
<keyword evidence="3" id="KW-0813">Transport</keyword>
<dbReference type="PANTHER" id="PTHR30026:SF20">
    <property type="entry name" value="OUTER MEMBRANE PROTEIN TOLC"/>
    <property type="match status" value="1"/>
</dbReference>
<evidence type="ECO:0000256" key="6">
    <source>
        <dbReference type="ARBA" id="ARBA00023136"/>
    </source>
</evidence>
<keyword evidence="7" id="KW-0998">Cell outer membrane</keyword>
<comment type="subcellular location">
    <subcellularLocation>
        <location evidence="1">Cell outer membrane</location>
    </subcellularLocation>
</comment>
<proteinExistence type="inferred from homology"/>
<dbReference type="PANTHER" id="PTHR30026">
    <property type="entry name" value="OUTER MEMBRANE PROTEIN TOLC"/>
    <property type="match status" value="1"/>
</dbReference>
<protein>
    <submittedName>
        <fullName evidence="10">Adhesin transport system outer membrane protein</fullName>
    </submittedName>
</protein>
<evidence type="ECO:0000256" key="7">
    <source>
        <dbReference type="ARBA" id="ARBA00023237"/>
    </source>
</evidence>
<evidence type="ECO:0000256" key="5">
    <source>
        <dbReference type="ARBA" id="ARBA00022692"/>
    </source>
</evidence>
<feature type="signal peptide" evidence="9">
    <location>
        <begin position="1"/>
        <end position="27"/>
    </location>
</feature>
<reference evidence="10 11" key="1">
    <citation type="submission" date="2019-03" db="EMBL/GenBank/DDBJ databases">
        <title>Genomic Encyclopedia of Type Strains, Phase IV (KMG-IV): sequencing the most valuable type-strain genomes for metagenomic binning, comparative biology and taxonomic classification.</title>
        <authorList>
            <person name="Goeker M."/>
        </authorList>
    </citation>
    <scope>NUCLEOTIDE SEQUENCE [LARGE SCALE GENOMIC DNA]</scope>
    <source>
        <strain evidence="10 11">DSM 15534</strain>
    </source>
</reference>
<evidence type="ECO:0000256" key="8">
    <source>
        <dbReference type="SAM" id="Coils"/>
    </source>
</evidence>
<dbReference type="Proteomes" id="UP000294702">
    <property type="component" value="Unassembled WGS sequence"/>
</dbReference>
<dbReference type="RefSeq" id="WP_132689602.1">
    <property type="nucleotide sequence ID" value="NZ_SMFT01000002.1"/>
</dbReference>
<evidence type="ECO:0000313" key="11">
    <source>
        <dbReference type="Proteomes" id="UP000294702"/>
    </source>
</evidence>
<dbReference type="GO" id="GO:0009279">
    <property type="term" value="C:cell outer membrane"/>
    <property type="evidence" value="ECO:0007669"/>
    <property type="project" value="UniProtKB-SubCell"/>
</dbReference>
<keyword evidence="11" id="KW-1185">Reference proteome</keyword>
<dbReference type="GO" id="GO:0015562">
    <property type="term" value="F:efflux transmembrane transporter activity"/>
    <property type="evidence" value="ECO:0007669"/>
    <property type="project" value="InterPro"/>
</dbReference>
<dbReference type="InterPro" id="IPR051906">
    <property type="entry name" value="TolC-like"/>
</dbReference>
<keyword evidence="8" id="KW-0175">Coiled coil</keyword>
<keyword evidence="4" id="KW-1134">Transmembrane beta strand</keyword>
<gene>
    <name evidence="10" type="ORF">EV694_0822</name>
</gene>
<evidence type="ECO:0000256" key="1">
    <source>
        <dbReference type="ARBA" id="ARBA00004442"/>
    </source>
</evidence>
<dbReference type="EMBL" id="SMFT01000002">
    <property type="protein sequence ID" value="TCJ98419.1"/>
    <property type="molecule type" value="Genomic_DNA"/>
</dbReference>
<dbReference type="GO" id="GO:0015288">
    <property type="term" value="F:porin activity"/>
    <property type="evidence" value="ECO:0007669"/>
    <property type="project" value="TreeGrafter"/>
</dbReference>
<evidence type="ECO:0000256" key="4">
    <source>
        <dbReference type="ARBA" id="ARBA00022452"/>
    </source>
</evidence>
<dbReference type="OrthoDB" id="8600604at2"/>
<feature type="chain" id="PRO_5020393412" evidence="9">
    <location>
        <begin position="28"/>
        <end position="416"/>
    </location>
</feature>
<keyword evidence="5" id="KW-0812">Transmembrane</keyword>
<sequence length="416" mass="48329">MKLSPFTRLNKLLLCLPFLLFLPKSLANETVLKDVIKRSLSQDPKILLAQSEKMIAESQVEQEKSDHYPQISTFMQQNIKQYHRYSSTEASHFVPGAQLSLNLYSFGAIDKRVKEAKSKRLLSQFNIEQTQEEVAYRVTELYLMALSSLEQLEVLKQAHQRINQIIRDINVISDNDIGRQSELVQAQSRKYEVEQQMNAVQREIDTSINRLVRYAKRNLSSQDIRDPFSKLSLQQLKQRYGTEKVNPRIKSSEQQIEVAKAGIEASKASRLPKLDFVAQATRDDRVVYLNMSWDIYNRRNHYNVQENVERLVSAESELEDANLEIAEQKALSLINFEQYQKHVNILSQQIKSQKEVIDFYKLQFSIAKRTLLELLNAENELLSAQLSKVNSQYQVRHAVLDYLYAQGALKQWVDEK</sequence>